<reference evidence="5" key="1">
    <citation type="submission" date="2009-04" db="EMBL/GenBank/DDBJ databases">
        <authorList>
            <person name="Wang G.Z."/>
            <person name="Luo H.Y."/>
            <person name="Wang Y.R."/>
            <person name="Yang P.L."/>
            <person name="Meng K."/>
            <person name="Yao B."/>
        </authorList>
    </citation>
    <scope>NUCLEOTIDE SEQUENCE</scope>
</reference>
<dbReference type="GO" id="GO:0004553">
    <property type="term" value="F:hydrolase activity, hydrolyzing O-glycosyl compounds"/>
    <property type="evidence" value="ECO:0007669"/>
    <property type="project" value="InterPro"/>
</dbReference>
<dbReference type="Gene3D" id="3.20.20.80">
    <property type="entry name" value="Glycosidases"/>
    <property type="match status" value="1"/>
</dbReference>
<dbReference type="Pfam" id="PF00331">
    <property type="entry name" value="Glyco_hydro_10"/>
    <property type="match status" value="1"/>
</dbReference>
<dbReference type="AlphaFoldDB" id="C4PDD3"/>
<dbReference type="GO" id="GO:0045493">
    <property type="term" value="P:xylan catabolic process"/>
    <property type="evidence" value="ECO:0007669"/>
    <property type="project" value="UniProtKB-KW"/>
</dbReference>
<feature type="non-terminal residue" evidence="5">
    <location>
        <position position="89"/>
    </location>
</feature>
<accession>C4PDD3</accession>
<evidence type="ECO:0000256" key="3">
    <source>
        <dbReference type="ARBA" id="ARBA00023326"/>
    </source>
</evidence>
<proteinExistence type="predicted"/>
<dbReference type="InterPro" id="IPR001000">
    <property type="entry name" value="GH10_dom"/>
</dbReference>
<dbReference type="SUPFAM" id="SSF51445">
    <property type="entry name" value="(Trans)glycosidases"/>
    <property type="match status" value="1"/>
</dbReference>
<dbReference type="PROSITE" id="PS51760">
    <property type="entry name" value="GH10_2"/>
    <property type="match status" value="1"/>
</dbReference>
<dbReference type="EMBL" id="FJ919048">
    <property type="protein sequence ID" value="ACR24751.1"/>
    <property type="molecule type" value="Genomic_DNA"/>
</dbReference>
<protein>
    <submittedName>
        <fullName evidence="5">Putative glycosyl hydrolase family 10 xylanase</fullName>
    </submittedName>
</protein>
<keyword evidence="5" id="KW-0858">Xylan degradation</keyword>
<dbReference type="InterPro" id="IPR017853">
    <property type="entry name" value="GH"/>
</dbReference>
<keyword evidence="5" id="KW-0326">Glycosidase</keyword>
<evidence type="ECO:0000313" key="5">
    <source>
        <dbReference type="EMBL" id="ACR24751.1"/>
    </source>
</evidence>
<keyword evidence="3" id="KW-0624">Polysaccharide degradation</keyword>
<name>C4PDD3_9ZZZZ</name>
<keyword evidence="2" id="KW-0119">Carbohydrate metabolism</keyword>
<keyword evidence="1 5" id="KW-0378">Hydrolase</keyword>
<organism evidence="5">
    <name type="scientific">uncultured organism</name>
    <dbReference type="NCBI Taxonomy" id="155900"/>
    <lineage>
        <taxon>unclassified sequences</taxon>
        <taxon>environmental samples</taxon>
    </lineage>
</organism>
<evidence type="ECO:0000256" key="2">
    <source>
        <dbReference type="ARBA" id="ARBA00023277"/>
    </source>
</evidence>
<sequence length="89" mass="10018">YDWDVVNEPLELLSSEIDQTSIFYRTFERYEDSLDHAFTLARMADPDAKLFLNEILPISNAASFEGLLGIARGMLERGTPIDGIGIQSH</sequence>
<evidence type="ECO:0000256" key="1">
    <source>
        <dbReference type="ARBA" id="ARBA00022801"/>
    </source>
</evidence>
<evidence type="ECO:0000259" key="4">
    <source>
        <dbReference type="PROSITE" id="PS51760"/>
    </source>
</evidence>
<feature type="domain" description="GH10" evidence="4">
    <location>
        <begin position="1"/>
        <end position="89"/>
    </location>
</feature>
<reference evidence="5" key="2">
    <citation type="journal article" date="2012" name="PLoS ONE">
        <title>Phylogenetic diversity and environment-specific distributions of glycosyl hydrolase family 10 xylanases in geographically distant soils.</title>
        <authorList>
            <person name="Wang G."/>
            <person name="Meng K."/>
            <person name="Luo H."/>
            <person name="Wang Y."/>
            <person name="Huang H."/>
            <person name="Shi P."/>
            <person name="Yang P."/>
            <person name="Zhang Z."/>
            <person name="Yao B."/>
        </authorList>
    </citation>
    <scope>NUCLEOTIDE SEQUENCE</scope>
</reference>
<feature type="non-terminal residue" evidence="5">
    <location>
        <position position="1"/>
    </location>
</feature>